<evidence type="ECO:0000313" key="1">
    <source>
        <dbReference type="EMBL" id="CAJ2664808.1"/>
    </source>
</evidence>
<evidence type="ECO:0000313" key="2">
    <source>
        <dbReference type="Proteomes" id="UP001177021"/>
    </source>
</evidence>
<comment type="caution">
    <text evidence="1">The sequence shown here is derived from an EMBL/GenBank/DDBJ whole genome shotgun (WGS) entry which is preliminary data.</text>
</comment>
<proteinExistence type="predicted"/>
<reference evidence="1" key="1">
    <citation type="submission" date="2023-10" db="EMBL/GenBank/DDBJ databases">
        <authorList>
            <person name="Rodriguez Cubillos JULIANA M."/>
            <person name="De Vega J."/>
        </authorList>
    </citation>
    <scope>NUCLEOTIDE SEQUENCE</scope>
</reference>
<protein>
    <submittedName>
        <fullName evidence="1">Uncharacterized protein</fullName>
    </submittedName>
</protein>
<sequence length="536" mass="62031">MSAGTFEEGPDLKFTPTWIVALVCTIFIFISYGIVRSLHYFGKFLLKKEQKPLYQALQKIKQEFMLVGFMSLFLTVTQNGITKICIPKSWFRYMLPCKLEEKEEERSKPPPTSHFQTFFSSDDVFDNARLLLDIDTDGRLPFLEEIPGYCAAKGKVPLLSVEALHHLHIFIFVQAVTHVALCILTVGFVGLIIRRWERWEDAITNEDNESRARTLANVHHHEFIKDRGKYSSFMGWVKSFFKQFYGSVTKLDYVALRHGFIMTHCRGHPRFNFHKYVNRALEDDFKRIVGINWYLWFFVVLFLLLNITGWHTYFWISFIPFLLLFAVGTKLEHVIIQLANEVSDKKSNTQCGLIVQPSDDHFWFHRPRIVLYLIHLILFQNSFEIAYFLWILFTYGPDACIMGQFAYIVLRLIIGAFIQILCSFSILPLYAIVTQMGTHFKNVIFNEQIQEKLIGWAQKAKRRAHENHGQSSVEGSPHHHGASESTGDESPECTNSSSSASVSIELASVSRREPALEEEEEEEEEDEIVPSNEEIV</sequence>
<gene>
    <name evidence="1" type="ORF">MILVUS5_LOCUS29928</name>
</gene>
<dbReference type="EMBL" id="CASHSV030000409">
    <property type="protein sequence ID" value="CAJ2664808.1"/>
    <property type="molecule type" value="Genomic_DNA"/>
</dbReference>
<dbReference type="Proteomes" id="UP001177021">
    <property type="component" value="Unassembled WGS sequence"/>
</dbReference>
<organism evidence="1 2">
    <name type="scientific">Trifolium pratense</name>
    <name type="common">Red clover</name>
    <dbReference type="NCBI Taxonomy" id="57577"/>
    <lineage>
        <taxon>Eukaryota</taxon>
        <taxon>Viridiplantae</taxon>
        <taxon>Streptophyta</taxon>
        <taxon>Embryophyta</taxon>
        <taxon>Tracheophyta</taxon>
        <taxon>Spermatophyta</taxon>
        <taxon>Magnoliopsida</taxon>
        <taxon>eudicotyledons</taxon>
        <taxon>Gunneridae</taxon>
        <taxon>Pentapetalae</taxon>
        <taxon>rosids</taxon>
        <taxon>fabids</taxon>
        <taxon>Fabales</taxon>
        <taxon>Fabaceae</taxon>
        <taxon>Papilionoideae</taxon>
        <taxon>50 kb inversion clade</taxon>
        <taxon>NPAAA clade</taxon>
        <taxon>Hologalegina</taxon>
        <taxon>IRL clade</taxon>
        <taxon>Trifolieae</taxon>
        <taxon>Trifolium</taxon>
    </lineage>
</organism>
<name>A0ACB0L863_TRIPR</name>
<keyword evidence="2" id="KW-1185">Reference proteome</keyword>
<accession>A0ACB0L863</accession>